<keyword evidence="9" id="KW-1185">Reference proteome</keyword>
<feature type="compositionally biased region" description="Polar residues" evidence="6">
    <location>
        <begin position="10"/>
        <end position="26"/>
    </location>
</feature>
<evidence type="ECO:0000256" key="3">
    <source>
        <dbReference type="ARBA" id="ARBA00023242"/>
    </source>
</evidence>
<keyword evidence="5" id="KW-0175">Coiled coil</keyword>
<feature type="compositionally biased region" description="Polar residues" evidence="6">
    <location>
        <begin position="500"/>
        <end position="518"/>
    </location>
</feature>
<dbReference type="InterPro" id="IPR000232">
    <property type="entry name" value="HSF_DNA-bd"/>
</dbReference>
<dbReference type="InterPro" id="IPR036388">
    <property type="entry name" value="WH-like_DNA-bd_sf"/>
</dbReference>
<feature type="region of interest" description="Disordered" evidence="6">
    <location>
        <begin position="646"/>
        <end position="670"/>
    </location>
</feature>
<protein>
    <recommendedName>
        <fullName evidence="7">HSF-type DNA-binding domain-containing protein</fullName>
    </recommendedName>
</protein>
<dbReference type="PRINTS" id="PR00056">
    <property type="entry name" value="HSFDOMAIN"/>
</dbReference>
<dbReference type="GeneID" id="7203793"/>
<feature type="domain" description="HSF-type DNA-binding" evidence="7">
    <location>
        <begin position="358"/>
        <end position="453"/>
    </location>
</feature>
<comment type="subcellular location">
    <subcellularLocation>
        <location evidence="1">Nucleus</location>
    </subcellularLocation>
</comment>
<feature type="region of interest" description="Disordered" evidence="6">
    <location>
        <begin position="1"/>
        <end position="46"/>
    </location>
</feature>
<dbReference type="PANTHER" id="PTHR10015:SF206">
    <property type="entry name" value="HSF-TYPE DNA-BINDING DOMAIN-CONTAINING PROTEIN"/>
    <property type="match status" value="1"/>
</dbReference>
<feature type="coiled-coil region" evidence="5">
    <location>
        <begin position="178"/>
        <end position="205"/>
    </location>
</feature>
<keyword evidence="2" id="KW-0238">DNA-binding</keyword>
<accession>B7G6R2</accession>
<dbReference type="GO" id="GO:0005634">
    <property type="term" value="C:nucleus"/>
    <property type="evidence" value="ECO:0007669"/>
    <property type="project" value="UniProtKB-SubCell"/>
</dbReference>
<dbReference type="InterPro" id="IPR036390">
    <property type="entry name" value="WH_DNA-bd_sf"/>
</dbReference>
<dbReference type="eggNOG" id="KOG0627">
    <property type="taxonomic scope" value="Eukaryota"/>
</dbReference>
<evidence type="ECO:0000313" key="8">
    <source>
        <dbReference type="EMBL" id="EEC45511.1"/>
    </source>
</evidence>
<feature type="compositionally biased region" description="Low complexity" evidence="6">
    <location>
        <begin position="63"/>
        <end position="83"/>
    </location>
</feature>
<feature type="compositionally biased region" description="Low complexity" evidence="6">
    <location>
        <begin position="551"/>
        <end position="566"/>
    </location>
</feature>
<evidence type="ECO:0000256" key="2">
    <source>
        <dbReference type="ARBA" id="ARBA00023125"/>
    </source>
</evidence>
<dbReference type="FunFam" id="1.10.10.10:FF:000479">
    <property type="entry name" value="Predicted protein"/>
    <property type="match status" value="1"/>
</dbReference>
<dbReference type="Proteomes" id="UP000000759">
    <property type="component" value="Chromosome 17"/>
</dbReference>
<dbReference type="EMBL" id="CM000619">
    <property type="protein sequence ID" value="EEC45511.1"/>
    <property type="molecule type" value="Genomic_DNA"/>
</dbReference>
<dbReference type="PANTHER" id="PTHR10015">
    <property type="entry name" value="HEAT SHOCK TRANSCRIPTION FACTOR"/>
    <property type="match status" value="1"/>
</dbReference>
<evidence type="ECO:0000256" key="1">
    <source>
        <dbReference type="ARBA" id="ARBA00004123"/>
    </source>
</evidence>
<proteinExistence type="inferred from homology"/>
<dbReference type="GO" id="GO:0043565">
    <property type="term" value="F:sequence-specific DNA binding"/>
    <property type="evidence" value="ECO:0007669"/>
    <property type="project" value="InterPro"/>
</dbReference>
<reference evidence="8 9" key="1">
    <citation type="journal article" date="2008" name="Nature">
        <title>The Phaeodactylum genome reveals the evolutionary history of diatom genomes.</title>
        <authorList>
            <person name="Bowler C."/>
            <person name="Allen A.E."/>
            <person name="Badger J.H."/>
            <person name="Grimwood J."/>
            <person name="Jabbari K."/>
            <person name="Kuo A."/>
            <person name="Maheswari U."/>
            <person name="Martens C."/>
            <person name="Maumus F."/>
            <person name="Otillar R.P."/>
            <person name="Rayko E."/>
            <person name="Salamov A."/>
            <person name="Vandepoele K."/>
            <person name="Beszteri B."/>
            <person name="Gruber A."/>
            <person name="Heijde M."/>
            <person name="Katinka M."/>
            <person name="Mock T."/>
            <person name="Valentin K."/>
            <person name="Verret F."/>
            <person name="Berges J.A."/>
            <person name="Brownlee C."/>
            <person name="Cadoret J.P."/>
            <person name="Chiovitti A."/>
            <person name="Choi C.J."/>
            <person name="Coesel S."/>
            <person name="De Martino A."/>
            <person name="Detter J.C."/>
            <person name="Durkin C."/>
            <person name="Falciatore A."/>
            <person name="Fournet J."/>
            <person name="Haruta M."/>
            <person name="Huysman M.J."/>
            <person name="Jenkins B.D."/>
            <person name="Jiroutova K."/>
            <person name="Jorgensen R.E."/>
            <person name="Joubert Y."/>
            <person name="Kaplan A."/>
            <person name="Kroger N."/>
            <person name="Kroth P.G."/>
            <person name="La Roche J."/>
            <person name="Lindquist E."/>
            <person name="Lommer M."/>
            <person name="Martin-Jezequel V."/>
            <person name="Lopez P.J."/>
            <person name="Lucas S."/>
            <person name="Mangogna M."/>
            <person name="McGinnis K."/>
            <person name="Medlin L.K."/>
            <person name="Montsant A."/>
            <person name="Oudot-Le Secq M.P."/>
            <person name="Napoli C."/>
            <person name="Obornik M."/>
            <person name="Parker M.S."/>
            <person name="Petit J.L."/>
            <person name="Porcel B.M."/>
            <person name="Poulsen N."/>
            <person name="Robison M."/>
            <person name="Rychlewski L."/>
            <person name="Rynearson T.A."/>
            <person name="Schmutz J."/>
            <person name="Shapiro H."/>
            <person name="Siaut M."/>
            <person name="Stanley M."/>
            <person name="Sussman M.R."/>
            <person name="Taylor A.R."/>
            <person name="Vardi A."/>
            <person name="von Dassow P."/>
            <person name="Vyverman W."/>
            <person name="Willis A."/>
            <person name="Wyrwicz L.S."/>
            <person name="Rokhsar D.S."/>
            <person name="Weissenbach J."/>
            <person name="Armbrust E.V."/>
            <person name="Green B.R."/>
            <person name="Van de Peer Y."/>
            <person name="Grigoriev I.V."/>
        </authorList>
    </citation>
    <scope>NUCLEOTIDE SEQUENCE [LARGE SCALE GENOMIC DNA]</scope>
    <source>
        <strain evidence="8 9">CCAP 1055/1</strain>
    </source>
</reference>
<comment type="similarity">
    <text evidence="4">Belongs to the HSF family.</text>
</comment>
<feature type="region of interest" description="Disordered" evidence="6">
    <location>
        <begin position="63"/>
        <end position="89"/>
    </location>
</feature>
<dbReference type="Pfam" id="PF00447">
    <property type="entry name" value="HSF_DNA-bind"/>
    <property type="match status" value="1"/>
</dbReference>
<reference evidence="9" key="2">
    <citation type="submission" date="2008-08" db="EMBL/GenBank/DDBJ databases">
        <authorList>
            <consortium name="Diatom Consortium"/>
            <person name="Grigoriev I."/>
            <person name="Grimwood J."/>
            <person name="Kuo A."/>
            <person name="Otillar R.P."/>
            <person name="Salamov A."/>
            <person name="Detter J.C."/>
            <person name="Lindquist E."/>
            <person name="Shapiro H."/>
            <person name="Lucas S."/>
            <person name="Glavina del Rio T."/>
            <person name="Pitluck S."/>
            <person name="Rokhsar D."/>
            <person name="Bowler C."/>
        </authorList>
    </citation>
    <scope>GENOME REANNOTATION</scope>
    <source>
        <strain evidence="9">CCAP 1055/1</strain>
    </source>
</reference>
<dbReference type="OrthoDB" id="60033at2759"/>
<evidence type="ECO:0000256" key="6">
    <source>
        <dbReference type="SAM" id="MobiDB-lite"/>
    </source>
</evidence>
<name>B7G6R2_PHATC</name>
<gene>
    <name evidence="8" type="ORF">PHATRDRAFT_48325</name>
</gene>
<dbReference type="RefSeq" id="XP_002182775.1">
    <property type="nucleotide sequence ID" value="XM_002182739.1"/>
</dbReference>
<keyword evidence="3" id="KW-0539">Nucleus</keyword>
<evidence type="ECO:0000256" key="4">
    <source>
        <dbReference type="RuleBase" id="RU004020"/>
    </source>
</evidence>
<dbReference type="AlphaFoldDB" id="B7G6R2"/>
<organism evidence="8 9">
    <name type="scientific">Phaeodactylum tricornutum (strain CCAP 1055/1)</name>
    <dbReference type="NCBI Taxonomy" id="556484"/>
    <lineage>
        <taxon>Eukaryota</taxon>
        <taxon>Sar</taxon>
        <taxon>Stramenopiles</taxon>
        <taxon>Ochrophyta</taxon>
        <taxon>Bacillariophyta</taxon>
        <taxon>Bacillariophyceae</taxon>
        <taxon>Bacillariophycidae</taxon>
        <taxon>Naviculales</taxon>
        <taxon>Phaeodactylaceae</taxon>
        <taxon>Phaeodactylum</taxon>
    </lineage>
</organism>
<feature type="region of interest" description="Disordered" evidence="6">
    <location>
        <begin position="455"/>
        <end position="518"/>
    </location>
</feature>
<feature type="compositionally biased region" description="Basic and acidic residues" evidence="6">
    <location>
        <begin position="658"/>
        <end position="670"/>
    </location>
</feature>
<evidence type="ECO:0000256" key="5">
    <source>
        <dbReference type="SAM" id="Coils"/>
    </source>
</evidence>
<dbReference type="SUPFAM" id="SSF46785">
    <property type="entry name" value="Winged helix' DNA-binding domain"/>
    <property type="match status" value="1"/>
</dbReference>
<dbReference type="GO" id="GO:0003700">
    <property type="term" value="F:DNA-binding transcription factor activity"/>
    <property type="evidence" value="ECO:0007669"/>
    <property type="project" value="InterPro"/>
</dbReference>
<dbReference type="KEGG" id="pti:PHATRDRAFT_48325"/>
<sequence length="670" mass="71928">MDPSQYHHFSAQQLQGLTGGDSSSRAPQDAHGGGSHGNNGGNQETHINNQENAQQLSASLFQQMQSIQQQQQQQQQSAHTQGTAQGGSINNSGVPLLVGATPLQQQLSALQSLTAHPGFAAFQNQQQQTQPPPQQPTSQLQIPQGLLNIPGLTAEQAALFFQQAQQQQQQQQAQQQQMQQPNQQAQQLQQQMQQHLQQQAQQQQNQTVQQQYQQFQQPQQQQFQQQQPQGLMNANALGISLQQQIQQLQLAQQLMAAGLPANLSLMGAGAAPGNVNLASFMSGQTQQPAVTQPNSQLAAFQNNQLLMAQQNLGKQTTPSTGAFGGFLPEESQKPSDSAGSAPTATEEWAEPFAGKGKKEPPFPLKLHQILGNPEFAECICWNPHGRSWRILKPPVFEQLVIPLYFRHAKYASFMRQVNGWGFKRIVSGNDHNSYFHELFVREYPQLCIKMKRIKKGEGERKRKSDDGSDDSDGGNIEGENSAANEAGDQGSNEGSDDNKGQSQNDSLSNLHHQYNLPSQDDQNALAGILNQGQFNLGQLNGGGRLSNMMGSSASPNPATPASSAPVSLPSGLAGLQGVDSATLMKLQEALSAAGGGNAMQSLLQQQAPAAPSAPQQLQQTPQLGNFAFLSSQIGGPNAALLAAQLQAATQGPSGGNGGEERDTDKESEAV</sequence>
<feature type="compositionally biased region" description="Gly residues" evidence="6">
    <location>
        <begin position="31"/>
        <end position="40"/>
    </location>
</feature>
<feature type="region of interest" description="Disordered" evidence="6">
    <location>
        <begin position="545"/>
        <end position="566"/>
    </location>
</feature>
<dbReference type="Gene3D" id="1.10.10.10">
    <property type="entry name" value="Winged helix-like DNA-binding domain superfamily/Winged helix DNA-binding domain"/>
    <property type="match status" value="1"/>
</dbReference>
<dbReference type="HOGENOM" id="CLU_503890_0_0_1"/>
<feature type="compositionally biased region" description="Basic and acidic residues" evidence="6">
    <location>
        <begin position="455"/>
        <end position="466"/>
    </location>
</feature>
<evidence type="ECO:0000313" key="9">
    <source>
        <dbReference type="Proteomes" id="UP000000759"/>
    </source>
</evidence>
<dbReference type="SMART" id="SM00415">
    <property type="entry name" value="HSF"/>
    <property type="match status" value="1"/>
</dbReference>
<dbReference type="InParanoid" id="B7G6R2"/>
<evidence type="ECO:0000259" key="7">
    <source>
        <dbReference type="SMART" id="SM00415"/>
    </source>
</evidence>
<dbReference type="PaxDb" id="2850-Phatr48325"/>